<dbReference type="AlphaFoldDB" id="A0A1D6PY81"/>
<sequence length="92" mass="11153">MTKGNFLPLIYRPKRRLQRKMKHLRLRLLIREAMVSQWWLPIVRTPTMLQMLQQILQNQTIRGLVIRHFQLSPKVDKSFEFFSSENTKLVFS</sequence>
<accession>A0A1D6PY81</accession>
<protein>
    <submittedName>
        <fullName evidence="1">Uncharacterized protein</fullName>
    </submittedName>
</protein>
<feature type="non-terminal residue" evidence="1">
    <location>
        <position position="92"/>
    </location>
</feature>
<proteinExistence type="predicted"/>
<organism evidence="1">
    <name type="scientific">Zea mays</name>
    <name type="common">Maize</name>
    <dbReference type="NCBI Taxonomy" id="4577"/>
    <lineage>
        <taxon>Eukaryota</taxon>
        <taxon>Viridiplantae</taxon>
        <taxon>Streptophyta</taxon>
        <taxon>Embryophyta</taxon>
        <taxon>Tracheophyta</taxon>
        <taxon>Spermatophyta</taxon>
        <taxon>Magnoliopsida</taxon>
        <taxon>Liliopsida</taxon>
        <taxon>Poales</taxon>
        <taxon>Poaceae</taxon>
        <taxon>PACMAD clade</taxon>
        <taxon>Panicoideae</taxon>
        <taxon>Andropogonodae</taxon>
        <taxon>Andropogoneae</taxon>
        <taxon>Tripsacinae</taxon>
        <taxon>Zea</taxon>
    </lineage>
</organism>
<dbReference type="EMBL" id="CM000780">
    <property type="protein sequence ID" value="AQK51408.1"/>
    <property type="molecule type" value="Genomic_DNA"/>
</dbReference>
<name>A0A1D6PY81_MAIZE</name>
<gene>
    <name evidence="1" type="ORF">ZEAMMB73_Zm00001d049798</name>
</gene>
<evidence type="ECO:0000313" key="1">
    <source>
        <dbReference type="EMBL" id="AQK51408.1"/>
    </source>
</evidence>
<reference evidence="1" key="1">
    <citation type="submission" date="2015-12" db="EMBL/GenBank/DDBJ databases">
        <title>Update maize B73 reference genome by single molecule sequencing technologies.</title>
        <authorList>
            <consortium name="Maize Genome Sequencing Project"/>
            <person name="Ware D."/>
        </authorList>
    </citation>
    <scope>NUCLEOTIDE SEQUENCE</scope>
    <source>
        <tissue evidence="1">Seedling</tissue>
    </source>
</reference>